<comment type="similarity">
    <text evidence="2">Belongs to the SusD family.</text>
</comment>
<keyword evidence="5" id="KW-0998">Cell outer membrane</keyword>
<dbReference type="SUPFAM" id="SSF48452">
    <property type="entry name" value="TPR-like"/>
    <property type="match status" value="1"/>
</dbReference>
<dbReference type="EMBL" id="LT899436">
    <property type="protein sequence ID" value="SNR16632.1"/>
    <property type="molecule type" value="Genomic_DNA"/>
</dbReference>
<dbReference type="Pfam" id="PF07980">
    <property type="entry name" value="SusD_RagB"/>
    <property type="match status" value="1"/>
</dbReference>
<dbReference type="OrthoDB" id="5694214at2"/>
<evidence type="ECO:0000256" key="3">
    <source>
        <dbReference type="ARBA" id="ARBA00022729"/>
    </source>
</evidence>
<dbReference type="PROSITE" id="PS51257">
    <property type="entry name" value="PROKAR_LIPOPROTEIN"/>
    <property type="match status" value="1"/>
</dbReference>
<name>A0A238UC15_9FLAO</name>
<evidence type="ECO:0000256" key="1">
    <source>
        <dbReference type="ARBA" id="ARBA00004442"/>
    </source>
</evidence>
<dbReference type="RefSeq" id="WP_095073311.1">
    <property type="nucleotide sequence ID" value="NZ_LT899436.1"/>
</dbReference>
<feature type="signal peptide" evidence="6">
    <location>
        <begin position="1"/>
        <end position="22"/>
    </location>
</feature>
<dbReference type="InterPro" id="IPR033985">
    <property type="entry name" value="SusD-like_N"/>
</dbReference>
<keyword evidence="4" id="KW-0472">Membrane</keyword>
<feature type="domain" description="RagB/SusD" evidence="7">
    <location>
        <begin position="377"/>
        <end position="582"/>
    </location>
</feature>
<feature type="chain" id="PRO_5012104873" evidence="6">
    <location>
        <begin position="23"/>
        <end position="582"/>
    </location>
</feature>
<dbReference type="AlphaFoldDB" id="A0A238UC15"/>
<sequence>MKKFKKTSLLSLLILAISFVSCDEDDFLKEVNPNAITSDTFWQTQEQFNSALTTVYGALQFQSISGGLLQHQMVRGDIAGTEPWYRPLQFRNLTFNDGTFYVTDKWNELYIGVFRANQVINELQSADPSVMFADNSKVEIEAQARFLRAFFYFQIAHTYGQGIIHTTVPAAGEFNKDLSSMQEITETVIKPDLEFAKANLPQSWSDENLGRVTWGAATSLLGKVYLYEENWAMAAQNLKQVIDSGIYMLTPEILDNFRHDTEFNSESIFEVVYNDELAPGIGGGAVDDFPGGVGAEASTLATATGQLSFNAFNTVLASYYLHEMLINDEIDPVNPKNSSGNVHSERLTATIAPRNGEGNYYNTPFGDKPGWGFGQSAYVKKHSNWYHKDQEDAIEFSGRSGINFRHIRLADVYLMYAEAVLELNSDVKTAIEYIDRVRARAGVITLNQYLNDNGGTFPQLHISKQVHGTLPMVTASVENVMTHLRRVERPSELCFEGHRWNDLVRWGIVAEVFSELAADEAWREANKETILQVGNGGVAPLFIDERIRPDFMVANSSYNSNQHDYLPIPTGEVQANGNLITN</sequence>
<gene>
    <name evidence="9" type="ORF">TJEJU_2963</name>
</gene>
<keyword evidence="9" id="KW-0449">Lipoprotein</keyword>
<dbReference type="InterPro" id="IPR011990">
    <property type="entry name" value="TPR-like_helical_dom_sf"/>
</dbReference>
<evidence type="ECO:0000259" key="7">
    <source>
        <dbReference type="Pfam" id="PF07980"/>
    </source>
</evidence>
<evidence type="ECO:0000256" key="6">
    <source>
        <dbReference type="SAM" id="SignalP"/>
    </source>
</evidence>
<reference evidence="9 10" key="1">
    <citation type="submission" date="2017-07" db="EMBL/GenBank/DDBJ databases">
        <authorList>
            <person name="Sun Z.S."/>
            <person name="Albrecht U."/>
            <person name="Echele G."/>
            <person name="Lee C.C."/>
        </authorList>
    </citation>
    <scope>NUCLEOTIDE SEQUENCE [LARGE SCALE GENOMIC DNA]</scope>
    <source>
        <strain evidence="10">type strain: KCTC 22618</strain>
    </source>
</reference>
<dbReference type="Proteomes" id="UP000215214">
    <property type="component" value="Chromosome TJEJU"/>
</dbReference>
<dbReference type="Pfam" id="PF14322">
    <property type="entry name" value="SusD-like_3"/>
    <property type="match status" value="1"/>
</dbReference>
<proteinExistence type="inferred from homology"/>
<dbReference type="KEGG" id="tje:TJEJU_2963"/>
<evidence type="ECO:0000256" key="4">
    <source>
        <dbReference type="ARBA" id="ARBA00023136"/>
    </source>
</evidence>
<evidence type="ECO:0000313" key="9">
    <source>
        <dbReference type="EMBL" id="SNR16632.1"/>
    </source>
</evidence>
<organism evidence="9 10">
    <name type="scientific">Tenacibaculum jejuense</name>
    <dbReference type="NCBI Taxonomy" id="584609"/>
    <lineage>
        <taxon>Bacteria</taxon>
        <taxon>Pseudomonadati</taxon>
        <taxon>Bacteroidota</taxon>
        <taxon>Flavobacteriia</taxon>
        <taxon>Flavobacteriales</taxon>
        <taxon>Flavobacteriaceae</taxon>
        <taxon>Tenacibaculum</taxon>
    </lineage>
</organism>
<dbReference type="GO" id="GO:0009279">
    <property type="term" value="C:cell outer membrane"/>
    <property type="evidence" value="ECO:0007669"/>
    <property type="project" value="UniProtKB-SubCell"/>
</dbReference>
<keyword evidence="10" id="KW-1185">Reference proteome</keyword>
<comment type="subcellular location">
    <subcellularLocation>
        <location evidence="1">Cell outer membrane</location>
    </subcellularLocation>
</comment>
<evidence type="ECO:0000256" key="5">
    <source>
        <dbReference type="ARBA" id="ARBA00023237"/>
    </source>
</evidence>
<accession>A0A238UC15</accession>
<protein>
    <submittedName>
        <fullName evidence="9">Probable lipoprotein, SusD/RagB family</fullName>
    </submittedName>
</protein>
<evidence type="ECO:0000256" key="2">
    <source>
        <dbReference type="ARBA" id="ARBA00006275"/>
    </source>
</evidence>
<dbReference type="Gene3D" id="1.25.40.390">
    <property type="match status" value="1"/>
</dbReference>
<feature type="domain" description="SusD-like N-terminal" evidence="8">
    <location>
        <begin position="26"/>
        <end position="226"/>
    </location>
</feature>
<keyword evidence="3 6" id="KW-0732">Signal</keyword>
<evidence type="ECO:0000313" key="10">
    <source>
        <dbReference type="Proteomes" id="UP000215214"/>
    </source>
</evidence>
<evidence type="ECO:0000259" key="8">
    <source>
        <dbReference type="Pfam" id="PF14322"/>
    </source>
</evidence>
<dbReference type="InterPro" id="IPR012944">
    <property type="entry name" value="SusD_RagB_dom"/>
</dbReference>